<evidence type="ECO:0008006" key="3">
    <source>
        <dbReference type="Google" id="ProtNLM"/>
    </source>
</evidence>
<keyword evidence="2" id="KW-1185">Reference proteome</keyword>
<dbReference type="AlphaFoldDB" id="A0A1C7D566"/>
<dbReference type="InterPro" id="IPR021251">
    <property type="entry name" value="DUF2793"/>
</dbReference>
<dbReference type="RefSeq" id="WP_067785022.1">
    <property type="nucleotide sequence ID" value="NZ_CP016545.1"/>
</dbReference>
<dbReference type="Proteomes" id="UP000092698">
    <property type="component" value="Chromosome"/>
</dbReference>
<evidence type="ECO:0000313" key="1">
    <source>
        <dbReference type="EMBL" id="ANU06605.1"/>
    </source>
</evidence>
<accession>A0A1C7D566</accession>
<dbReference type="KEGG" id="anh:A6F65_00278"/>
<dbReference type="STRING" id="645517.A6F65_00278"/>
<protein>
    <recommendedName>
        <fullName evidence="3">DUF2793 domain-containing protein</fullName>
    </recommendedName>
</protein>
<organism evidence="1 2">
    <name type="scientific">Paraurantiacibacter namhicola</name>
    <dbReference type="NCBI Taxonomy" id="645517"/>
    <lineage>
        <taxon>Bacteria</taxon>
        <taxon>Pseudomonadati</taxon>
        <taxon>Pseudomonadota</taxon>
        <taxon>Alphaproteobacteria</taxon>
        <taxon>Sphingomonadales</taxon>
        <taxon>Erythrobacteraceae</taxon>
        <taxon>Paraurantiacibacter</taxon>
    </lineage>
</organism>
<proteinExistence type="predicted"/>
<gene>
    <name evidence="1" type="ORF">A6F65_00278</name>
</gene>
<name>A0A1C7D566_9SPHN</name>
<dbReference type="OrthoDB" id="564699at2"/>
<reference evidence="1 2" key="1">
    <citation type="submission" date="2016-07" db="EMBL/GenBank/DDBJ databases">
        <title>Complete genome sequence of Altererythrobacter namhicola JCM 16345T, containing esterase-encoding genes.</title>
        <authorList>
            <person name="Cheng H."/>
            <person name="Wu Y.-H."/>
            <person name="Jian S.-L."/>
            <person name="Huo Y.-Y."/>
            <person name="Wang C.-S."/>
            <person name="Xu X.-W."/>
        </authorList>
    </citation>
    <scope>NUCLEOTIDE SEQUENCE [LARGE SCALE GENOMIC DNA]</scope>
    <source>
        <strain evidence="1 2">JCM 16345</strain>
    </source>
</reference>
<dbReference type="EMBL" id="CP016545">
    <property type="protein sequence ID" value="ANU06605.1"/>
    <property type="molecule type" value="Genomic_DNA"/>
</dbReference>
<dbReference type="Pfam" id="PF10983">
    <property type="entry name" value="DUF2793"/>
    <property type="match status" value="1"/>
</dbReference>
<evidence type="ECO:0000313" key="2">
    <source>
        <dbReference type="Proteomes" id="UP000092698"/>
    </source>
</evidence>
<sequence length="152" mass="15376">MTDPVSLQSTTPRLGLPLLHVGQAQKEVTVNEALLRADALLQPAVEGELAAPPPSAEDGQAWIVAAGAGGAWTGHDGSLAYRSAGTWLFTAPFDGLTVMDKTAGQAARFDGAWMRATTPAAPSGGDTVDAEARTAIAELVSILVASGVLAAG</sequence>